<sequence length="139" mass="14237">MAVLGTRALTLSVGGTDYTAVVTNCRITAGAADSDITTFLDAASGGAREYKLEFTAIQDPATATLWNTMFTAPGTSVAVIVKPAGGTTASPTQPHFTGNVIVSEPDGDILGGEANASSTARFTFDCAWTFTAKPVRVTA</sequence>
<dbReference type="EMBL" id="BAABIM010000005">
    <property type="protein sequence ID" value="GAA4698272.1"/>
    <property type="molecule type" value="Genomic_DNA"/>
</dbReference>
<name>A0ABP8WZV4_9ACTN</name>
<accession>A0ABP8WZV4</accession>
<evidence type="ECO:0000313" key="1">
    <source>
        <dbReference type="EMBL" id="GAA4698272.1"/>
    </source>
</evidence>
<evidence type="ECO:0008006" key="3">
    <source>
        <dbReference type="Google" id="ProtNLM"/>
    </source>
</evidence>
<protein>
    <recommendedName>
        <fullName evidence="3">Phage tail protein</fullName>
    </recommendedName>
</protein>
<proteinExistence type="predicted"/>
<comment type="caution">
    <text evidence="1">The sequence shown here is derived from an EMBL/GenBank/DDBJ whole genome shotgun (WGS) entry which is preliminary data.</text>
</comment>
<gene>
    <name evidence="1" type="ORF">GCM10023226_41040</name>
</gene>
<organism evidence="1 2">
    <name type="scientific">Nocardioides nanhaiensis</name>
    <dbReference type="NCBI Taxonomy" id="1476871"/>
    <lineage>
        <taxon>Bacteria</taxon>
        <taxon>Bacillati</taxon>
        <taxon>Actinomycetota</taxon>
        <taxon>Actinomycetes</taxon>
        <taxon>Propionibacteriales</taxon>
        <taxon>Nocardioidaceae</taxon>
        <taxon>Nocardioides</taxon>
    </lineage>
</organism>
<keyword evidence="2" id="KW-1185">Reference proteome</keyword>
<dbReference type="Proteomes" id="UP001500621">
    <property type="component" value="Unassembled WGS sequence"/>
</dbReference>
<evidence type="ECO:0000313" key="2">
    <source>
        <dbReference type="Proteomes" id="UP001500621"/>
    </source>
</evidence>
<reference evidence="2" key="1">
    <citation type="journal article" date="2019" name="Int. J. Syst. Evol. Microbiol.">
        <title>The Global Catalogue of Microorganisms (GCM) 10K type strain sequencing project: providing services to taxonomists for standard genome sequencing and annotation.</title>
        <authorList>
            <consortium name="The Broad Institute Genomics Platform"/>
            <consortium name="The Broad Institute Genome Sequencing Center for Infectious Disease"/>
            <person name="Wu L."/>
            <person name="Ma J."/>
        </authorList>
    </citation>
    <scope>NUCLEOTIDE SEQUENCE [LARGE SCALE GENOMIC DNA]</scope>
    <source>
        <strain evidence="2">JCM 18127</strain>
    </source>
</reference>